<sequence>MTYSIYPLGDQAVTIELESELNVAQWQKLRQLAQTLEHIKPDWLIEYIPAMTTLTVLYNPLILQKQYGAKHSPYEIVCEEINILFKQTPPHTTKKVKQIDIPVCYGGQLGPDLLDVAQYTKLTPKEVIQLHSERTYTVYMIGFAPGFPYLGELNQKLHIPQRTSPRLFVPAGSVGIGGEQTGVYPLDSPGNWQIIGQTPLALFLENADPPSLLKSGDQIRFVPISEAEYTTLRNKKG</sequence>
<dbReference type="PANTHER" id="PTHR34698">
    <property type="entry name" value="5-OXOPROLINASE SUBUNIT B"/>
    <property type="match status" value="1"/>
</dbReference>
<keyword evidence="1" id="KW-0808">Transferase</keyword>
<evidence type="ECO:0000313" key="2">
    <source>
        <dbReference type="Proteomes" id="UP000283095"/>
    </source>
</evidence>
<dbReference type="KEGG" id="pasa:BAOM_2873"/>
<dbReference type="Pfam" id="PF02682">
    <property type="entry name" value="CT_C_D"/>
    <property type="match status" value="1"/>
</dbReference>
<dbReference type="OrthoDB" id="9778567at2"/>
<dbReference type="SMART" id="SM00796">
    <property type="entry name" value="AHS1"/>
    <property type="match status" value="1"/>
</dbReference>
<proteinExistence type="predicted"/>
<protein>
    <submittedName>
        <fullName evidence="1">Kinase</fullName>
    </submittedName>
</protein>
<dbReference type="Gene3D" id="3.30.1360.40">
    <property type="match status" value="1"/>
</dbReference>
<dbReference type="PANTHER" id="PTHR34698:SF2">
    <property type="entry name" value="5-OXOPROLINASE SUBUNIT B"/>
    <property type="match status" value="1"/>
</dbReference>
<dbReference type="AlphaFoldDB" id="A0A3T0KSS0"/>
<dbReference type="Proteomes" id="UP000283095">
    <property type="component" value="Chromosome"/>
</dbReference>
<dbReference type="RefSeq" id="WP_127760663.1">
    <property type="nucleotide sequence ID" value="NZ_CP026095.1"/>
</dbReference>
<dbReference type="NCBIfam" id="TIGR00370">
    <property type="entry name" value="5-oxoprolinase subunit PxpB"/>
    <property type="match status" value="1"/>
</dbReference>
<accession>A0A3T0KSS0</accession>
<gene>
    <name evidence="1" type="primary">kipI</name>
    <name evidence="1" type="ORF">BAOM_2873</name>
</gene>
<dbReference type="SUPFAM" id="SSF50891">
    <property type="entry name" value="Cyclophilin-like"/>
    <property type="match status" value="1"/>
</dbReference>
<evidence type="ECO:0000313" key="1">
    <source>
        <dbReference type="EMBL" id="AZV43482.1"/>
    </source>
</evidence>
<dbReference type="InterPro" id="IPR010016">
    <property type="entry name" value="PxpB"/>
</dbReference>
<dbReference type="InterPro" id="IPR029000">
    <property type="entry name" value="Cyclophilin-like_dom_sf"/>
</dbReference>
<reference evidence="1 2" key="1">
    <citation type="submission" date="2018-01" db="EMBL/GenBank/DDBJ databases">
        <title>Bacillus asahii Genome sequencing and assembly.</title>
        <authorList>
            <person name="Jiang H."/>
            <person name="Feng Y."/>
            <person name="Zhao F."/>
            <person name="Lin X."/>
        </authorList>
    </citation>
    <scope>NUCLEOTIDE SEQUENCE [LARGE SCALE GENOMIC DNA]</scope>
    <source>
        <strain evidence="1 2">OM18</strain>
    </source>
</reference>
<keyword evidence="1" id="KW-0418">Kinase</keyword>
<dbReference type="Gene3D" id="2.40.100.10">
    <property type="entry name" value="Cyclophilin-like"/>
    <property type="match status" value="1"/>
</dbReference>
<dbReference type="EMBL" id="CP026095">
    <property type="protein sequence ID" value="AZV43482.1"/>
    <property type="molecule type" value="Genomic_DNA"/>
</dbReference>
<dbReference type="InterPro" id="IPR003833">
    <property type="entry name" value="CT_C_D"/>
</dbReference>
<organism evidence="1 2">
    <name type="scientific">Peribacillus asahii</name>
    <dbReference type="NCBI Taxonomy" id="228899"/>
    <lineage>
        <taxon>Bacteria</taxon>
        <taxon>Bacillati</taxon>
        <taxon>Bacillota</taxon>
        <taxon>Bacilli</taxon>
        <taxon>Bacillales</taxon>
        <taxon>Bacillaceae</taxon>
        <taxon>Peribacillus</taxon>
    </lineage>
</organism>
<dbReference type="GO" id="GO:0016301">
    <property type="term" value="F:kinase activity"/>
    <property type="evidence" value="ECO:0007669"/>
    <property type="project" value="UniProtKB-KW"/>
</dbReference>
<dbReference type="SUPFAM" id="SSF160467">
    <property type="entry name" value="PH0987 N-terminal domain-like"/>
    <property type="match status" value="1"/>
</dbReference>
<name>A0A3T0KSS0_9BACI</name>